<evidence type="ECO:0000256" key="3">
    <source>
        <dbReference type="ARBA" id="ARBA00022833"/>
    </source>
</evidence>
<evidence type="ECO:0000256" key="4">
    <source>
        <dbReference type="ARBA" id="ARBA00023242"/>
    </source>
</evidence>
<dbReference type="Proteomes" id="UP001558632">
    <property type="component" value="Unassembled WGS sequence"/>
</dbReference>
<comment type="caution">
    <text evidence="6">The sequence shown here is derived from an EMBL/GenBank/DDBJ whole genome shotgun (WGS) entry which is preliminary data.</text>
</comment>
<dbReference type="InterPro" id="IPR036575">
    <property type="entry name" value="TFIIS_cen_dom_sf"/>
</dbReference>
<dbReference type="GO" id="GO:0003746">
    <property type="term" value="F:translation elongation factor activity"/>
    <property type="evidence" value="ECO:0007669"/>
    <property type="project" value="UniProtKB-KW"/>
</dbReference>
<organism evidence="6 7">
    <name type="scientific">Trichinella spiralis</name>
    <name type="common">Trichina worm</name>
    <dbReference type="NCBI Taxonomy" id="6334"/>
    <lineage>
        <taxon>Eukaryota</taxon>
        <taxon>Metazoa</taxon>
        <taxon>Ecdysozoa</taxon>
        <taxon>Nematoda</taxon>
        <taxon>Enoplea</taxon>
        <taxon>Dorylaimia</taxon>
        <taxon>Trichinellida</taxon>
        <taxon>Trichinellidae</taxon>
        <taxon>Trichinella</taxon>
    </lineage>
</organism>
<keyword evidence="6" id="KW-0251">Elongation factor</keyword>
<dbReference type="Pfam" id="PF07500">
    <property type="entry name" value="TFIIS_M"/>
    <property type="match status" value="1"/>
</dbReference>
<dbReference type="InterPro" id="IPR035100">
    <property type="entry name" value="TF_IIS-typ"/>
</dbReference>
<dbReference type="Gene3D" id="1.10.472.30">
    <property type="entry name" value="Transcription elongation factor S-II, central domain"/>
    <property type="match status" value="1"/>
</dbReference>
<evidence type="ECO:0000256" key="1">
    <source>
        <dbReference type="ARBA" id="ARBA00022723"/>
    </source>
</evidence>
<accession>A0ABR3KA99</accession>
<keyword evidence="7" id="KW-1185">Reference proteome</keyword>
<dbReference type="SUPFAM" id="SSF46942">
    <property type="entry name" value="Elongation factor TFIIS domain 2"/>
    <property type="match status" value="1"/>
</dbReference>
<dbReference type="EMBL" id="JBEUSY010000461">
    <property type="protein sequence ID" value="KAL1231064.1"/>
    <property type="molecule type" value="Genomic_DNA"/>
</dbReference>
<evidence type="ECO:0000313" key="7">
    <source>
        <dbReference type="Proteomes" id="UP001558632"/>
    </source>
</evidence>
<evidence type="ECO:0000313" key="6">
    <source>
        <dbReference type="EMBL" id="KAL1231064.1"/>
    </source>
</evidence>
<keyword evidence="3" id="KW-0862">Zinc</keyword>
<dbReference type="InterPro" id="IPR003618">
    <property type="entry name" value="TFIIS_cen_dom"/>
</dbReference>
<keyword evidence="4" id="KW-0539">Nucleus</keyword>
<feature type="domain" description="TFIIS central" evidence="5">
    <location>
        <begin position="130"/>
        <end position="244"/>
    </location>
</feature>
<dbReference type="PANTHER" id="PTHR11477:SF0">
    <property type="entry name" value="IP08861P-RELATED"/>
    <property type="match status" value="1"/>
</dbReference>
<dbReference type="SUPFAM" id="SSF57783">
    <property type="entry name" value="Zinc beta-ribbon"/>
    <property type="match status" value="1"/>
</dbReference>
<evidence type="ECO:0000256" key="2">
    <source>
        <dbReference type="ARBA" id="ARBA00022771"/>
    </source>
</evidence>
<dbReference type="PROSITE" id="PS51321">
    <property type="entry name" value="TFIIS_CENTRAL"/>
    <property type="match status" value="1"/>
</dbReference>
<dbReference type="SMART" id="SM00510">
    <property type="entry name" value="TFS2M"/>
    <property type="match status" value="1"/>
</dbReference>
<keyword evidence="6" id="KW-0648">Protein biosynthesis</keyword>
<protein>
    <submittedName>
        <fullName evidence="6">Transcription elongation factor A protein</fullName>
    </submittedName>
</protein>
<gene>
    <name evidence="6" type="ORF">TSPI_03746</name>
</gene>
<reference evidence="6 7" key="1">
    <citation type="submission" date="2024-07" db="EMBL/GenBank/DDBJ databases">
        <title>Enhanced genomic and transcriptomic resources for Trichinella pseudospiralis and T. spiralis underpin the discovery of pronounced molecular differences between stages and species.</title>
        <authorList>
            <person name="Pasi K.K."/>
            <person name="La Rosa G."/>
            <person name="Gomez-Morales M.A."/>
            <person name="Tosini F."/>
            <person name="Sumanam S."/>
            <person name="Young N.D."/>
            <person name="Chang B.C."/>
            <person name="Robin G.B."/>
        </authorList>
    </citation>
    <scope>NUCLEOTIDE SEQUENCE [LARGE SCALE GENOMIC DNA]</scope>
    <source>
        <strain evidence="6">ISS534</strain>
    </source>
</reference>
<evidence type="ECO:0000259" key="5">
    <source>
        <dbReference type="PROSITE" id="PS51321"/>
    </source>
</evidence>
<keyword evidence="1" id="KW-0479">Metal-binding</keyword>
<dbReference type="PIRSF" id="PIRSF006704">
    <property type="entry name" value="TF_IIS"/>
    <property type="match status" value="1"/>
</dbReference>
<keyword evidence="2" id="KW-0863">Zinc-finger</keyword>
<sequence length="291" mass="33330">MTNNVQRQRLEFRVREIENELSEMLDKNALNKTKMRKLLEELRTYGGIDVDMLVSTNIGKTKWKKEVNALSTSSRRKSLSKSTSQSSDDMDQFSTSELCSQSTTNFPLFNLSSPVRHNSCRALFDSIRSNLNNCRAMFEDCDANLLNDNNIKTIVQQIEESIYELNGSDETNSKYCSEIRSHAMNLCNSKNCQLLRDILNGKILPANFAKMTTEEMAPEEVKNMRKAVERDSLKEHMLSNEGSLLHSTTFHCRQCGQRDCNYTVSYEKDGHEAEAVTYVVCNQCGHRWKSC</sequence>
<dbReference type="Gene3D" id="2.20.25.10">
    <property type="match status" value="1"/>
</dbReference>
<name>A0ABR3KA99_TRISP</name>
<proteinExistence type="predicted"/>
<dbReference type="PANTHER" id="PTHR11477">
    <property type="entry name" value="TRANSCRIPTION FACTOR S-II ZINC FINGER DOMAIN-CONTAINING PROTEIN"/>
    <property type="match status" value="1"/>
</dbReference>